<name>A0A654DIL8_SPHMU</name>
<feature type="compositionally biased region" description="Polar residues" evidence="1">
    <location>
        <begin position="34"/>
        <end position="44"/>
    </location>
</feature>
<proteinExistence type="predicted"/>
<dbReference type="Proteomes" id="UP000432350">
    <property type="component" value="Unassembled WGS sequence"/>
</dbReference>
<evidence type="ECO:0000313" key="3">
    <source>
        <dbReference type="Proteomes" id="UP000432350"/>
    </source>
</evidence>
<evidence type="ECO:0000313" key="2">
    <source>
        <dbReference type="EMBL" id="VXD05835.1"/>
    </source>
</evidence>
<protein>
    <submittedName>
        <fullName evidence="2">Uncharacterized protein</fullName>
    </submittedName>
</protein>
<dbReference type="AlphaFoldDB" id="A0A654DIL8"/>
<feature type="region of interest" description="Disordered" evidence="1">
    <location>
        <begin position="25"/>
        <end position="44"/>
    </location>
</feature>
<sequence length="44" mass="4879">MEILLKQFPIPGNKFGIDIRNEKRGKNSVFGPNGDNSTLGFNLT</sequence>
<dbReference type="EMBL" id="CABWMV010000025">
    <property type="protein sequence ID" value="VXD05835.1"/>
    <property type="molecule type" value="Genomic_DNA"/>
</dbReference>
<gene>
    <name evidence="2" type="ORF">SPHINGO8BC_60714</name>
</gene>
<organism evidence="2 3">
    <name type="scientific">Sphingobacterium multivorum</name>
    <dbReference type="NCBI Taxonomy" id="28454"/>
    <lineage>
        <taxon>Bacteria</taxon>
        <taxon>Pseudomonadati</taxon>
        <taxon>Bacteroidota</taxon>
        <taxon>Sphingobacteriia</taxon>
        <taxon>Sphingobacteriales</taxon>
        <taxon>Sphingobacteriaceae</taxon>
        <taxon>Sphingobacterium</taxon>
    </lineage>
</organism>
<evidence type="ECO:0000256" key="1">
    <source>
        <dbReference type="SAM" id="MobiDB-lite"/>
    </source>
</evidence>
<reference evidence="2 3" key="1">
    <citation type="submission" date="2019-10" db="EMBL/GenBank/DDBJ databases">
        <authorList>
            <person name="Karimi E."/>
        </authorList>
    </citation>
    <scope>NUCLEOTIDE SEQUENCE [LARGE SCALE GENOMIC DNA]</scope>
    <source>
        <strain evidence="2">Sphingobacterium sp. 8BC</strain>
    </source>
</reference>
<accession>A0A654DIL8</accession>